<protein>
    <submittedName>
        <fullName evidence="1">Uncharacterized protein</fullName>
    </submittedName>
</protein>
<reference evidence="1" key="1">
    <citation type="journal article" date="2014" name="PLoS Genet.">
        <title>The Genome of Spironucleus salmonicida Highlights a Fish Pathogen Adapted to Fluctuating Environments.</title>
        <authorList>
            <person name="Xu F."/>
            <person name="Jerlstrom-Hultqvist J."/>
            <person name="Einarsson E."/>
            <person name="Astvaldsson A."/>
            <person name="Svard S.G."/>
            <person name="Andersson J.O."/>
        </authorList>
    </citation>
    <scope>NUCLEOTIDE SEQUENCE</scope>
</reference>
<sequence>MYPEVLAHEVHPLAQVLVVPGCQQARQAPAQVQVVLGGQVCDAGPQAVQEGRTPLEGCAEGDHLAAPGDEEGGHVRREGQLLRHLQHGVAAGVGHGQAGQELREQGGVRARSGHEALRRHLLGVRVLQQARQQPHARRAVVAQVAQAPGEVGCGGARALAPEGAAAEVVQQLSRGTTQGRPRGVVLHRARQLAAELGRGGVVLHRALQDRRHAPHVQEQQHLGVAGEGVGDHLELQRRVGDAEVRGEGLHLREVLGREG</sequence>
<organism evidence="1">
    <name type="scientific">Spironucleus salmonicida</name>
    <dbReference type="NCBI Taxonomy" id="348837"/>
    <lineage>
        <taxon>Eukaryota</taxon>
        <taxon>Metamonada</taxon>
        <taxon>Diplomonadida</taxon>
        <taxon>Hexamitidae</taxon>
        <taxon>Hexamitinae</taxon>
        <taxon>Spironucleus</taxon>
    </lineage>
</organism>
<name>V6LVX3_9EUKA</name>
<gene>
    <name evidence="1" type="ORF">SS50377_12047</name>
</gene>
<dbReference type="AlphaFoldDB" id="V6LVX3"/>
<proteinExistence type="predicted"/>
<evidence type="ECO:0000313" key="1">
    <source>
        <dbReference type="EMBL" id="EST47856.1"/>
    </source>
</evidence>
<dbReference type="EMBL" id="KI546032">
    <property type="protein sequence ID" value="EST47856.1"/>
    <property type="molecule type" value="Genomic_DNA"/>
</dbReference>
<accession>V6LVX3</accession>